<protein>
    <submittedName>
        <fullName evidence="2">Transporter substrate-binding domain-containing protein</fullName>
    </submittedName>
</protein>
<evidence type="ECO:0000256" key="1">
    <source>
        <dbReference type="SAM" id="SignalP"/>
    </source>
</evidence>
<dbReference type="EMBL" id="SAWY01000007">
    <property type="protein sequence ID" value="TPH17686.1"/>
    <property type="molecule type" value="Genomic_DNA"/>
</dbReference>
<feature type="signal peptide" evidence="1">
    <location>
        <begin position="1"/>
        <end position="19"/>
    </location>
</feature>
<dbReference type="Proteomes" id="UP000315303">
    <property type="component" value="Unassembled WGS sequence"/>
</dbReference>
<dbReference type="AlphaFoldDB" id="A0A502L1Z8"/>
<dbReference type="RefSeq" id="WP_140602062.1">
    <property type="nucleotide sequence ID" value="NZ_SAWY01000007.1"/>
</dbReference>
<comment type="caution">
    <text evidence="2">The sequence shown here is derived from an EMBL/GenBank/DDBJ whole genome shotgun (WGS) entry which is preliminary data.</text>
</comment>
<dbReference type="Gene3D" id="3.40.190.10">
    <property type="entry name" value="Periplasmic binding protein-like II"/>
    <property type="match status" value="2"/>
</dbReference>
<name>A0A502L1Z8_9GAMM</name>
<keyword evidence="3" id="KW-1185">Reference proteome</keyword>
<keyword evidence="1" id="KW-0732">Signal</keyword>
<evidence type="ECO:0000313" key="3">
    <source>
        <dbReference type="Proteomes" id="UP000315303"/>
    </source>
</evidence>
<dbReference type="SUPFAM" id="SSF53850">
    <property type="entry name" value="Periplasmic binding protein-like II"/>
    <property type="match status" value="1"/>
</dbReference>
<evidence type="ECO:0000313" key="2">
    <source>
        <dbReference type="EMBL" id="TPH17686.1"/>
    </source>
</evidence>
<proteinExistence type="predicted"/>
<sequence>MKLFWIIIIFCIASTCVVAQESNNLNICYEEWRPFAFTENKVIKGETIAKLQGASGSLGITFNFYELPFKRCLTLVKKGLIDFALFVDNKDGLTLFNHAIAYWNITAVTAEKLSFYDIKEIQAFQNSRIIIAQDYEYPKEFTEFIATLNSHIMPVSYYVTNPREDVALFSLLINDRADIMFVDSSWAHQIKSKYKLPLNISPFIIHGSPQYIGYGNTSNEKIEVMRSLLHIL</sequence>
<accession>A0A502L1Z8</accession>
<feature type="chain" id="PRO_5021433791" evidence="1">
    <location>
        <begin position="20"/>
        <end position="232"/>
    </location>
</feature>
<reference evidence="2 3" key="1">
    <citation type="submission" date="2019-01" db="EMBL/GenBank/DDBJ databases">
        <title>Litorilituus lipolytica sp. nov., isolated from intertidal sand of the Yellow Sea in China.</title>
        <authorList>
            <person name="Liu A."/>
        </authorList>
    </citation>
    <scope>NUCLEOTIDE SEQUENCE [LARGE SCALE GENOMIC DNA]</scope>
    <source>
        <strain evidence="2 3">RZ04</strain>
    </source>
</reference>
<organism evidence="2 3">
    <name type="scientific">Litorilituus lipolyticus</name>
    <dbReference type="NCBI Taxonomy" id="2491017"/>
    <lineage>
        <taxon>Bacteria</taxon>
        <taxon>Pseudomonadati</taxon>
        <taxon>Pseudomonadota</taxon>
        <taxon>Gammaproteobacteria</taxon>
        <taxon>Alteromonadales</taxon>
        <taxon>Colwelliaceae</taxon>
        <taxon>Litorilituus</taxon>
    </lineage>
</organism>
<gene>
    <name evidence="2" type="ORF">EPA86_03805</name>
</gene>
<dbReference type="OrthoDB" id="6285742at2"/>